<dbReference type="RefSeq" id="WP_260974767.1">
    <property type="nucleotide sequence ID" value="NZ_JAOANI010000009.1"/>
</dbReference>
<accession>A0A9X2WDT0</accession>
<gene>
    <name evidence="1" type="ORF">NYR02_02220</name>
</gene>
<protein>
    <submittedName>
        <fullName evidence="1">Uncharacterized protein</fullName>
    </submittedName>
</protein>
<keyword evidence="2" id="KW-1185">Reference proteome</keyword>
<evidence type="ECO:0000313" key="2">
    <source>
        <dbReference type="Proteomes" id="UP001147830"/>
    </source>
</evidence>
<dbReference type="Proteomes" id="UP001147830">
    <property type="component" value="Unassembled WGS sequence"/>
</dbReference>
<name>A0A9X2WDT0_9GAMM</name>
<dbReference type="EMBL" id="JAOANI010000009">
    <property type="protein sequence ID" value="MCT7357837.1"/>
    <property type="molecule type" value="Genomic_DNA"/>
</dbReference>
<reference evidence="1" key="1">
    <citation type="journal article" date="2022" name="Front. Microbiol.">
        <title>Genome-based taxonomic rearrangement of Oceanobacter-related bacteria including the description of Thalassolituus hydrocarbonoclasticus sp. nov. and Thalassolituus pacificus sp. nov. and emended description of the genus Thalassolituus.</title>
        <authorList>
            <person name="Dong C."/>
            <person name="Wei L."/>
            <person name="Wang J."/>
            <person name="Lai Q."/>
            <person name="Huang Z."/>
            <person name="Shao Z."/>
        </authorList>
    </citation>
    <scope>NUCLEOTIDE SEQUENCE</scope>
    <source>
        <strain evidence="1">59MF3M-4</strain>
    </source>
</reference>
<dbReference type="AlphaFoldDB" id="A0A9X2WDT0"/>
<evidence type="ECO:0000313" key="1">
    <source>
        <dbReference type="EMBL" id="MCT7357837.1"/>
    </source>
</evidence>
<proteinExistence type="predicted"/>
<sequence length="135" mass="14953">MKRTALVITVFLLGTATGLFSAWVCSYHQSPVAADQQPLLESLMHYASMEIAAEHYACEGSPVTTVGAVIASLLEMNNTTSRNRLSYGCYNGVCTLSVSDCKPWQDQECSTRFLKFERDNQQQILPDSFSCLDMP</sequence>
<reference evidence="1" key="2">
    <citation type="submission" date="2022-08" db="EMBL/GenBank/DDBJ databases">
        <authorList>
            <person name="Dong C."/>
        </authorList>
    </citation>
    <scope>NUCLEOTIDE SEQUENCE</scope>
    <source>
        <strain evidence="1">59MF3M-4</strain>
    </source>
</reference>
<organism evidence="1 2">
    <name type="scientific">Thalassolituus pacificus</name>
    <dbReference type="NCBI Taxonomy" id="2975440"/>
    <lineage>
        <taxon>Bacteria</taxon>
        <taxon>Pseudomonadati</taxon>
        <taxon>Pseudomonadota</taxon>
        <taxon>Gammaproteobacteria</taxon>
        <taxon>Oceanospirillales</taxon>
        <taxon>Oceanospirillaceae</taxon>
        <taxon>Thalassolituus</taxon>
    </lineage>
</organism>
<comment type="caution">
    <text evidence="1">The sequence shown here is derived from an EMBL/GenBank/DDBJ whole genome shotgun (WGS) entry which is preliminary data.</text>
</comment>